<dbReference type="InterPro" id="IPR000477">
    <property type="entry name" value="RT_dom"/>
</dbReference>
<dbReference type="Pfam" id="PF00078">
    <property type="entry name" value="RVT_1"/>
    <property type="match status" value="1"/>
</dbReference>
<dbReference type="InParanoid" id="A0A3B3I7Q5"/>
<evidence type="ECO:0000259" key="1">
    <source>
        <dbReference type="PROSITE" id="PS50878"/>
    </source>
</evidence>
<dbReference type="Bgee" id="ENSORLG00000028049">
    <property type="expression patterns" value="Expressed in ovary and 8 other cell types or tissues"/>
</dbReference>
<accession>A0A3B3I7Q5</accession>
<dbReference type="CDD" id="cd01650">
    <property type="entry name" value="RT_nLTR_like"/>
    <property type="match status" value="1"/>
</dbReference>
<dbReference type="AlphaFoldDB" id="A0A3B3I7Q5"/>
<reference evidence="2" key="2">
    <citation type="submission" date="2025-08" db="UniProtKB">
        <authorList>
            <consortium name="Ensembl"/>
        </authorList>
    </citation>
    <scope>IDENTIFICATION</scope>
    <source>
        <strain evidence="2">Hd-rR</strain>
    </source>
</reference>
<proteinExistence type="predicted"/>
<dbReference type="InterPro" id="IPR036691">
    <property type="entry name" value="Endo/exonu/phosph_ase_sf"/>
</dbReference>
<reference evidence="2" key="3">
    <citation type="submission" date="2025-09" db="UniProtKB">
        <authorList>
            <consortium name="Ensembl"/>
        </authorList>
    </citation>
    <scope>IDENTIFICATION</scope>
    <source>
        <strain evidence="2">Hd-rR</strain>
    </source>
</reference>
<protein>
    <recommendedName>
        <fullName evidence="1">Reverse transcriptase domain-containing protein</fullName>
    </recommendedName>
</protein>
<name>A0A3B3I7Q5_ORYLA</name>
<dbReference type="Ensembl" id="ENSORLT00000045654.1">
    <property type="protein sequence ID" value="ENSORLP00000040161.1"/>
    <property type="gene ID" value="ENSORLG00000028049.1"/>
</dbReference>
<feature type="domain" description="Reverse transcriptase" evidence="1">
    <location>
        <begin position="563"/>
        <end position="831"/>
    </location>
</feature>
<dbReference type="SUPFAM" id="SSF56219">
    <property type="entry name" value="DNase I-like"/>
    <property type="match status" value="1"/>
</dbReference>
<evidence type="ECO:0000313" key="3">
    <source>
        <dbReference type="Proteomes" id="UP000001038"/>
    </source>
</evidence>
<dbReference type="InterPro" id="IPR005135">
    <property type="entry name" value="Endo/exonuclease/phosphatase"/>
</dbReference>
<dbReference type="PROSITE" id="PS50878">
    <property type="entry name" value="RT_POL"/>
    <property type="match status" value="1"/>
</dbReference>
<dbReference type="SUPFAM" id="SSF56672">
    <property type="entry name" value="DNA/RNA polymerases"/>
    <property type="match status" value="1"/>
</dbReference>
<dbReference type="Gene3D" id="3.60.10.10">
    <property type="entry name" value="Endonuclease/exonuclease/phosphatase"/>
    <property type="match status" value="1"/>
</dbReference>
<sequence>MRRQTLLSMASKKNTFSSTVTCNHNSQRDLNGEQTDLKIFSDNDNNLQDIDPDQFFSTVNMDCKYYSIDDFKNSVNPEEKLSIIHFNSRSMYTNFEDIKDYLQNIGHSFDIITITETWFSCDKDADFELENYELNYVNRINKKGGGVAIYVEKNMKFTVIDKLSVAVDGVLECLTIEICNNSGKNVIISCVYRSPGSSLEVFSDWMEKMFTSLNNKILYICGDFNIDLINPSKHKATDDFISRMYAMSLYPTITRPSRITTQSATLIDNIFTNNIEYTHMSGLMICDITDHLPVFALFDNNVKTKKIIKEPVYKRLRNEKTMNALNNDLSRQNWNSVYREKDVDIAYKCFLEKFRSLYNKNCPIYKFKNKYAKCPWLTTGLQKACKKKNNLYKKFLKQRTRESEQRYKSYKNKLTEITRYSKKVYFNNLLNENKYNVKRVWEILNNIIKNGTKNRTYPDYFTDGTGQSYDINEAANGLNNYFVNVGPELAAEIPKCKTSKDNNPPIDRIPHSIFLSNVNENELISIVNNFKTKNSKDCEDIDMKVVKKVIHNVAKPLTYICNLSLQTGRFPNQMKIAKVIPVYKSGDKHQFTNYRPVSLLPQFSKILEKIFNDKLALFIEKHNIINENQYGFRENRSTSLAIIDAVEEITNALDKKKYAAGIFIDLKKAFDTLNHDILLDKLEVYGIRGLALTWVKSYLTGRKQFVKIDEYTSETKEISCGVPQGSILGPLLFNIYINDIFNVSKLMKLILFADDTNIFYSTDNQRELIKVVNTELNKIKLWMDYNKLSLNLNKTKVMFFGNYNANKELSIEINNVFIERVTEIKFLGFFIDDKLSWKPHIRHIQTKVSKSISIVNKSKHILGYNSRYLLYCSLILPYFTYCIEIWGNNYKSSLYPLFLLQKRAVRVVHKAGYLDHTNNLFYQSRLLKLHDLVDFYTAQLLYRASWKLLPSNIQKQFLENEGGYRLRGCRNFKIKLIRTTKKSFCVSVCGTKLWNSLSNELKQCSNIQIFKKMYKESLISGYEDKRI</sequence>
<dbReference type="Proteomes" id="UP000001038">
    <property type="component" value="Chromosome 1"/>
</dbReference>
<dbReference type="GO" id="GO:0003824">
    <property type="term" value="F:catalytic activity"/>
    <property type="evidence" value="ECO:0007669"/>
    <property type="project" value="InterPro"/>
</dbReference>
<reference evidence="2 3" key="1">
    <citation type="journal article" date="2007" name="Nature">
        <title>The medaka draft genome and insights into vertebrate genome evolution.</title>
        <authorList>
            <person name="Kasahara M."/>
            <person name="Naruse K."/>
            <person name="Sasaki S."/>
            <person name="Nakatani Y."/>
            <person name="Qu W."/>
            <person name="Ahsan B."/>
            <person name="Yamada T."/>
            <person name="Nagayasu Y."/>
            <person name="Doi K."/>
            <person name="Kasai Y."/>
            <person name="Jindo T."/>
            <person name="Kobayashi D."/>
            <person name="Shimada A."/>
            <person name="Toyoda A."/>
            <person name="Kuroki Y."/>
            <person name="Fujiyama A."/>
            <person name="Sasaki T."/>
            <person name="Shimizu A."/>
            <person name="Asakawa S."/>
            <person name="Shimizu N."/>
            <person name="Hashimoto S."/>
            <person name="Yang J."/>
            <person name="Lee Y."/>
            <person name="Matsushima K."/>
            <person name="Sugano S."/>
            <person name="Sakaizumi M."/>
            <person name="Narita T."/>
            <person name="Ohishi K."/>
            <person name="Haga S."/>
            <person name="Ohta F."/>
            <person name="Nomoto H."/>
            <person name="Nogata K."/>
            <person name="Morishita T."/>
            <person name="Endo T."/>
            <person name="Shin-I T."/>
            <person name="Takeda H."/>
            <person name="Morishita S."/>
            <person name="Kohara Y."/>
        </authorList>
    </citation>
    <scope>NUCLEOTIDE SEQUENCE [LARGE SCALE GENOMIC DNA]</scope>
    <source>
        <strain evidence="2 3">Hd-rR</strain>
    </source>
</reference>
<organism evidence="2 3">
    <name type="scientific">Oryzias latipes</name>
    <name type="common">Japanese rice fish</name>
    <name type="synonym">Japanese killifish</name>
    <dbReference type="NCBI Taxonomy" id="8090"/>
    <lineage>
        <taxon>Eukaryota</taxon>
        <taxon>Metazoa</taxon>
        <taxon>Chordata</taxon>
        <taxon>Craniata</taxon>
        <taxon>Vertebrata</taxon>
        <taxon>Euteleostomi</taxon>
        <taxon>Actinopterygii</taxon>
        <taxon>Neopterygii</taxon>
        <taxon>Teleostei</taxon>
        <taxon>Neoteleostei</taxon>
        <taxon>Acanthomorphata</taxon>
        <taxon>Ovalentaria</taxon>
        <taxon>Atherinomorphae</taxon>
        <taxon>Beloniformes</taxon>
        <taxon>Adrianichthyidae</taxon>
        <taxon>Oryziinae</taxon>
        <taxon>Oryzias</taxon>
    </lineage>
</organism>
<keyword evidence="3" id="KW-1185">Reference proteome</keyword>
<dbReference type="Pfam" id="PF03372">
    <property type="entry name" value="Exo_endo_phos"/>
    <property type="match status" value="1"/>
</dbReference>
<dbReference type="GeneTree" id="ENSGT01060000248530"/>
<evidence type="ECO:0000313" key="2">
    <source>
        <dbReference type="Ensembl" id="ENSORLP00000040161.1"/>
    </source>
</evidence>
<dbReference type="InterPro" id="IPR043502">
    <property type="entry name" value="DNA/RNA_pol_sf"/>
</dbReference>
<dbReference type="PANTHER" id="PTHR33332">
    <property type="entry name" value="REVERSE TRANSCRIPTASE DOMAIN-CONTAINING PROTEIN"/>
    <property type="match status" value="1"/>
</dbReference>